<accession>A0A1F6C3M3</accession>
<reference evidence="10 11" key="1">
    <citation type="journal article" date="2016" name="Nat. Commun.">
        <title>Thousands of microbial genomes shed light on interconnected biogeochemical processes in an aquifer system.</title>
        <authorList>
            <person name="Anantharaman K."/>
            <person name="Brown C.T."/>
            <person name="Hug L.A."/>
            <person name="Sharon I."/>
            <person name="Castelle C.J."/>
            <person name="Probst A.J."/>
            <person name="Thomas B.C."/>
            <person name="Singh A."/>
            <person name="Wilkins M.J."/>
            <person name="Karaoz U."/>
            <person name="Brodie E.L."/>
            <person name="Williams K.H."/>
            <person name="Hubbard S.S."/>
            <person name="Banfield J.F."/>
        </authorList>
    </citation>
    <scope>NUCLEOTIDE SEQUENCE [LARGE SCALE GENOMIC DNA]</scope>
    <source>
        <strain evidence="11">RIFCSPLOWO2_12_FULL_64_10</strain>
    </source>
</reference>
<keyword evidence="5 7" id="KW-0472">Membrane</keyword>
<evidence type="ECO:0000256" key="5">
    <source>
        <dbReference type="ARBA" id="ARBA00023136"/>
    </source>
</evidence>
<dbReference type="GO" id="GO:0005886">
    <property type="term" value="C:plasma membrane"/>
    <property type="evidence" value="ECO:0007669"/>
    <property type="project" value="UniProtKB-SubCell"/>
</dbReference>
<evidence type="ECO:0000259" key="8">
    <source>
        <dbReference type="Pfam" id="PF02706"/>
    </source>
</evidence>
<keyword evidence="6" id="KW-0175">Coiled coil</keyword>
<dbReference type="Pfam" id="PF02706">
    <property type="entry name" value="Wzz"/>
    <property type="match status" value="1"/>
</dbReference>
<proteinExistence type="predicted"/>
<dbReference type="PANTHER" id="PTHR32309">
    <property type="entry name" value="TYROSINE-PROTEIN KINASE"/>
    <property type="match status" value="1"/>
</dbReference>
<keyword evidence="3 7" id="KW-0812">Transmembrane</keyword>
<evidence type="ECO:0000256" key="1">
    <source>
        <dbReference type="ARBA" id="ARBA00004651"/>
    </source>
</evidence>
<evidence type="ECO:0000256" key="6">
    <source>
        <dbReference type="SAM" id="Coils"/>
    </source>
</evidence>
<feature type="domain" description="Polysaccharide chain length determinant N-terminal" evidence="8">
    <location>
        <begin position="11"/>
        <end position="101"/>
    </location>
</feature>
<evidence type="ECO:0000256" key="2">
    <source>
        <dbReference type="ARBA" id="ARBA00022475"/>
    </source>
</evidence>
<dbReference type="AlphaFoldDB" id="A0A1F6C3M3"/>
<dbReference type="InterPro" id="IPR050445">
    <property type="entry name" value="Bact_polysacc_biosynth/exp"/>
</dbReference>
<comment type="caution">
    <text evidence="10">The sequence shown here is derived from an EMBL/GenBank/DDBJ whole genome shotgun (WGS) entry which is preliminary data.</text>
</comment>
<feature type="transmembrane region" description="Helical" evidence="7">
    <location>
        <begin position="346"/>
        <end position="366"/>
    </location>
</feature>
<dbReference type="InterPro" id="IPR032807">
    <property type="entry name" value="GNVR"/>
</dbReference>
<dbReference type="Proteomes" id="UP000178606">
    <property type="component" value="Unassembled WGS sequence"/>
</dbReference>
<evidence type="ECO:0000256" key="7">
    <source>
        <dbReference type="SAM" id="Phobius"/>
    </source>
</evidence>
<dbReference type="EMBL" id="MFKF01000425">
    <property type="protein sequence ID" value="OGG43809.1"/>
    <property type="molecule type" value="Genomic_DNA"/>
</dbReference>
<evidence type="ECO:0000256" key="4">
    <source>
        <dbReference type="ARBA" id="ARBA00022989"/>
    </source>
</evidence>
<protein>
    <recommendedName>
        <fullName evidence="12">Tyrosine kinase G-rich domain-containing protein</fullName>
    </recommendedName>
</protein>
<dbReference type="InterPro" id="IPR003856">
    <property type="entry name" value="LPS_length_determ_N"/>
</dbReference>
<evidence type="ECO:0000256" key="3">
    <source>
        <dbReference type="ARBA" id="ARBA00022692"/>
    </source>
</evidence>
<evidence type="ECO:0000313" key="11">
    <source>
        <dbReference type="Proteomes" id="UP000178606"/>
    </source>
</evidence>
<keyword evidence="2" id="KW-1003">Cell membrane</keyword>
<feature type="coiled-coil region" evidence="6">
    <location>
        <begin position="173"/>
        <end position="207"/>
    </location>
</feature>
<feature type="transmembrane region" description="Helical" evidence="7">
    <location>
        <begin position="20"/>
        <end position="39"/>
    </location>
</feature>
<keyword evidence="4 7" id="KW-1133">Transmembrane helix</keyword>
<dbReference type="PANTHER" id="PTHR32309:SF13">
    <property type="entry name" value="FERRIC ENTEROBACTIN TRANSPORT PROTEIN FEPE"/>
    <property type="match status" value="1"/>
</dbReference>
<evidence type="ECO:0000313" key="10">
    <source>
        <dbReference type="EMBL" id="OGG43809.1"/>
    </source>
</evidence>
<evidence type="ECO:0008006" key="12">
    <source>
        <dbReference type="Google" id="ProtNLM"/>
    </source>
</evidence>
<feature type="domain" description="Tyrosine-protein kinase G-rich" evidence="9">
    <location>
        <begin position="291"/>
        <end position="365"/>
    </location>
</feature>
<dbReference type="Pfam" id="PF13807">
    <property type="entry name" value="GNVR"/>
    <property type="match status" value="1"/>
</dbReference>
<evidence type="ECO:0000259" key="9">
    <source>
        <dbReference type="Pfam" id="PF13807"/>
    </source>
</evidence>
<name>A0A1F6C3M3_HANXR</name>
<comment type="subcellular location">
    <subcellularLocation>
        <location evidence="1">Cell membrane</location>
        <topology evidence="1">Multi-pass membrane protein</topology>
    </subcellularLocation>
</comment>
<organism evidence="10 11">
    <name type="scientific">Handelsmanbacteria sp. (strain RIFCSPLOWO2_12_FULL_64_10)</name>
    <dbReference type="NCBI Taxonomy" id="1817868"/>
    <lineage>
        <taxon>Bacteria</taxon>
        <taxon>Candidatus Handelsmaniibacteriota</taxon>
    </lineage>
</organism>
<gene>
    <name evidence="10" type="ORF">A3F84_20130</name>
</gene>
<dbReference type="GO" id="GO:0004713">
    <property type="term" value="F:protein tyrosine kinase activity"/>
    <property type="evidence" value="ECO:0007669"/>
    <property type="project" value="TreeGrafter"/>
</dbReference>
<sequence>MDSPKTLLDHLQVLARWRRLILASVLCVSAVTAVLSLLMTERFRARAVLFPPEEEQSDFGLAALLSKSPINLGKLGGQGLSAQDFVPIARSRSVAEAVIDRLHLDRLWQSQNREQALRTFGQRLTLQLSREEFLAVEFEAESPRLAADITNAVVEEMDRAYRLSKSDRASRLRQHLERELARGREDLEKVERAYNAFQQEHMAVNLEEQTKAAIEGASRLIDQIAELRVKLEAGNQFMTPSNETMVRLKAELRESEKLLNQMVGTPDGAAGEDEKSQLYIPFKQVPDLGMELLRRTRDLKVQEAVYAFLMQKYEEAKYEEAKATPTVQVLDRAVPPLFRSRPQRTLMVVGAGAASLLISVFLAFLFEAIREMRPEDREKLSDLLRERAEK</sequence>